<dbReference type="AlphaFoldDB" id="A0AAN8R8P4"/>
<evidence type="ECO:0000313" key="3">
    <source>
        <dbReference type="Proteomes" id="UP001356427"/>
    </source>
</evidence>
<keyword evidence="3" id="KW-1185">Reference proteome</keyword>
<keyword evidence="1" id="KW-0812">Transmembrane</keyword>
<sequence>MNRNLYSTNWEYTMDITVLDAIRNIELKSPLIFQVFQKQQSCCSCGWKESTVWTSVPANDISKLQTSYSIFVRRDPSINLLFTLTCAGIILAILAFITVIACRTKNGHNNKSPISKSSNATYSSMDMELQPQQDIPGITSDIYVSRPKKGEVQPLLQHGTRSVAYSCRI</sequence>
<dbReference type="EMBL" id="JAGTTL010000001">
    <property type="protein sequence ID" value="KAK6328293.1"/>
    <property type="molecule type" value="Genomic_DNA"/>
</dbReference>
<reference evidence="2 3" key="1">
    <citation type="submission" date="2021-04" db="EMBL/GenBank/DDBJ databases">
        <authorList>
            <person name="De Guttry C."/>
            <person name="Zahm M."/>
            <person name="Klopp C."/>
            <person name="Cabau C."/>
            <person name="Louis A."/>
            <person name="Berthelot C."/>
            <person name="Parey E."/>
            <person name="Roest Crollius H."/>
            <person name="Montfort J."/>
            <person name="Robinson-Rechavi M."/>
            <person name="Bucao C."/>
            <person name="Bouchez O."/>
            <person name="Gislard M."/>
            <person name="Lluch J."/>
            <person name="Milhes M."/>
            <person name="Lampietro C."/>
            <person name="Lopez Roques C."/>
            <person name="Donnadieu C."/>
            <person name="Braasch I."/>
            <person name="Desvignes T."/>
            <person name="Postlethwait J."/>
            <person name="Bobe J."/>
            <person name="Wedekind C."/>
            <person name="Guiguen Y."/>
        </authorList>
    </citation>
    <scope>NUCLEOTIDE SEQUENCE [LARGE SCALE GENOMIC DNA]</scope>
    <source>
        <strain evidence="2">Cs_M1</strain>
        <tissue evidence="2">Blood</tissue>
    </source>
</reference>
<accession>A0AAN8R8P4</accession>
<gene>
    <name evidence="2" type="ORF">J4Q44_G00002710</name>
</gene>
<evidence type="ECO:0000313" key="2">
    <source>
        <dbReference type="EMBL" id="KAK6328293.1"/>
    </source>
</evidence>
<feature type="transmembrane region" description="Helical" evidence="1">
    <location>
        <begin position="78"/>
        <end position="102"/>
    </location>
</feature>
<protein>
    <submittedName>
        <fullName evidence="2">Uncharacterized protein</fullName>
    </submittedName>
</protein>
<proteinExistence type="predicted"/>
<name>A0AAN8R8P4_9TELE</name>
<comment type="caution">
    <text evidence="2">The sequence shown here is derived from an EMBL/GenBank/DDBJ whole genome shotgun (WGS) entry which is preliminary data.</text>
</comment>
<organism evidence="2 3">
    <name type="scientific">Coregonus suidteri</name>
    <dbReference type="NCBI Taxonomy" id="861788"/>
    <lineage>
        <taxon>Eukaryota</taxon>
        <taxon>Metazoa</taxon>
        <taxon>Chordata</taxon>
        <taxon>Craniata</taxon>
        <taxon>Vertebrata</taxon>
        <taxon>Euteleostomi</taxon>
        <taxon>Actinopterygii</taxon>
        <taxon>Neopterygii</taxon>
        <taxon>Teleostei</taxon>
        <taxon>Protacanthopterygii</taxon>
        <taxon>Salmoniformes</taxon>
        <taxon>Salmonidae</taxon>
        <taxon>Coregoninae</taxon>
        <taxon>Coregonus</taxon>
    </lineage>
</organism>
<evidence type="ECO:0000256" key="1">
    <source>
        <dbReference type="SAM" id="Phobius"/>
    </source>
</evidence>
<keyword evidence="1" id="KW-0472">Membrane</keyword>
<keyword evidence="1" id="KW-1133">Transmembrane helix</keyword>
<dbReference type="Proteomes" id="UP001356427">
    <property type="component" value="Unassembled WGS sequence"/>
</dbReference>